<dbReference type="EMBL" id="JAHLKM010000035">
    <property type="protein sequence ID" value="MCQ4334763.1"/>
    <property type="molecule type" value="Genomic_DNA"/>
</dbReference>
<accession>A0A9R1CSX7</accession>
<dbReference type="Proteomes" id="UP001139494">
    <property type="component" value="Unassembled WGS sequence"/>
</dbReference>
<dbReference type="AlphaFoldDB" id="A0A9R1CSX7"/>
<keyword evidence="1" id="KW-0812">Transmembrane</keyword>
<keyword evidence="3" id="KW-1185">Reference proteome</keyword>
<feature type="transmembrane region" description="Helical" evidence="1">
    <location>
        <begin position="38"/>
        <end position="59"/>
    </location>
</feature>
<sequence>MSDVREAIGAVAGLLFAGYILILMSTNIDAELGINLTFWGGVYILVAILLGAALVLGIVKTIVNQV</sequence>
<dbReference type="RefSeq" id="WP_256030854.1">
    <property type="nucleotide sequence ID" value="NZ_JAHLKM010000035.1"/>
</dbReference>
<comment type="caution">
    <text evidence="2">The sequence shown here is derived from an EMBL/GenBank/DDBJ whole genome shotgun (WGS) entry which is preliminary data.</text>
</comment>
<feature type="transmembrane region" description="Helical" evidence="1">
    <location>
        <begin position="7"/>
        <end position="26"/>
    </location>
</feature>
<keyword evidence="1" id="KW-0472">Membrane</keyword>
<reference evidence="2" key="1">
    <citation type="journal article" date="2023" name="Front. Microbiol.">
        <title>Genomic-based phylogenetic and metabolic analyses of the genus Natronomonas, and description of Natronomonas aquatica sp. nov.</title>
        <authorList>
            <person name="Garcia-Roldan A."/>
            <person name="Duran-Viseras A."/>
            <person name="de la Haba R.R."/>
            <person name="Corral P."/>
            <person name="Sanchez-Porro C."/>
            <person name="Ventosa A."/>
        </authorList>
    </citation>
    <scope>NUCLEOTIDE SEQUENCE</scope>
    <source>
        <strain evidence="2">F2-12</strain>
    </source>
</reference>
<keyword evidence="1" id="KW-1133">Transmembrane helix</keyword>
<protein>
    <submittedName>
        <fullName evidence="2">Uncharacterized protein</fullName>
    </submittedName>
</protein>
<evidence type="ECO:0000313" key="2">
    <source>
        <dbReference type="EMBL" id="MCQ4334763.1"/>
    </source>
</evidence>
<evidence type="ECO:0000313" key="3">
    <source>
        <dbReference type="Proteomes" id="UP001139494"/>
    </source>
</evidence>
<organism evidence="2 3">
    <name type="scientific">Natronomonas aquatica</name>
    <dbReference type="NCBI Taxonomy" id="2841590"/>
    <lineage>
        <taxon>Archaea</taxon>
        <taxon>Methanobacteriati</taxon>
        <taxon>Methanobacteriota</taxon>
        <taxon>Stenosarchaea group</taxon>
        <taxon>Halobacteria</taxon>
        <taxon>Halobacteriales</taxon>
        <taxon>Natronomonadaceae</taxon>
        <taxon>Natronomonas</taxon>
    </lineage>
</organism>
<name>A0A9R1CSX7_9EURY</name>
<proteinExistence type="predicted"/>
<evidence type="ECO:0000256" key="1">
    <source>
        <dbReference type="SAM" id="Phobius"/>
    </source>
</evidence>
<gene>
    <name evidence="2" type="ORF">KM295_15015</name>
</gene>